<accession>A0ABQ7GTB9</accession>
<dbReference type="EMBL" id="MU069600">
    <property type="protein sequence ID" value="KAF5837854.1"/>
    <property type="molecule type" value="Genomic_DNA"/>
</dbReference>
<feature type="compositionally biased region" description="Polar residues" evidence="1">
    <location>
        <begin position="53"/>
        <end position="64"/>
    </location>
</feature>
<gene>
    <name evidence="2" type="ORF">DUNSADRAFT_3747</name>
</gene>
<keyword evidence="3" id="KW-1185">Reference proteome</keyword>
<organism evidence="2 3">
    <name type="scientific">Dunaliella salina</name>
    <name type="common">Green alga</name>
    <name type="synonym">Protococcus salinus</name>
    <dbReference type="NCBI Taxonomy" id="3046"/>
    <lineage>
        <taxon>Eukaryota</taxon>
        <taxon>Viridiplantae</taxon>
        <taxon>Chlorophyta</taxon>
        <taxon>core chlorophytes</taxon>
        <taxon>Chlorophyceae</taxon>
        <taxon>CS clade</taxon>
        <taxon>Chlamydomonadales</taxon>
        <taxon>Dunaliellaceae</taxon>
        <taxon>Dunaliella</taxon>
    </lineage>
</organism>
<feature type="region of interest" description="Disordered" evidence="1">
    <location>
        <begin position="49"/>
        <end position="71"/>
    </location>
</feature>
<proteinExistence type="predicted"/>
<protein>
    <recommendedName>
        <fullName evidence="4">Encoded protein</fullName>
    </recommendedName>
</protein>
<comment type="caution">
    <text evidence="2">The sequence shown here is derived from an EMBL/GenBank/DDBJ whole genome shotgun (WGS) entry which is preliminary data.</text>
</comment>
<dbReference type="Proteomes" id="UP000815325">
    <property type="component" value="Unassembled WGS sequence"/>
</dbReference>
<sequence length="104" mass="11878">MRLKLAHEEKMHRSQHRQWYTTHVKQHWPHAHSVQTKERQKILVNYTPKMTLKQPSSKPTATSTHKLHTSILSPTLPETRFHSTDITAAVLMAPGSRCSASCAS</sequence>
<evidence type="ECO:0008006" key="4">
    <source>
        <dbReference type="Google" id="ProtNLM"/>
    </source>
</evidence>
<evidence type="ECO:0000256" key="1">
    <source>
        <dbReference type="SAM" id="MobiDB-lite"/>
    </source>
</evidence>
<reference evidence="2" key="1">
    <citation type="submission" date="2017-08" db="EMBL/GenBank/DDBJ databases">
        <authorList>
            <person name="Polle J.E."/>
            <person name="Barry K."/>
            <person name="Cushman J."/>
            <person name="Schmutz J."/>
            <person name="Tran D."/>
            <person name="Hathwaick L.T."/>
            <person name="Yim W.C."/>
            <person name="Jenkins J."/>
            <person name="Mckie-Krisberg Z.M."/>
            <person name="Prochnik S."/>
            <person name="Lindquist E."/>
            <person name="Dockter R.B."/>
            <person name="Adam C."/>
            <person name="Molina H."/>
            <person name="Bunkerborg J."/>
            <person name="Jin E."/>
            <person name="Buchheim M."/>
            <person name="Magnuson J."/>
        </authorList>
    </citation>
    <scope>NUCLEOTIDE SEQUENCE</scope>
    <source>
        <strain evidence="2">CCAP 19/18</strain>
    </source>
</reference>
<evidence type="ECO:0000313" key="3">
    <source>
        <dbReference type="Proteomes" id="UP000815325"/>
    </source>
</evidence>
<evidence type="ECO:0000313" key="2">
    <source>
        <dbReference type="EMBL" id="KAF5837854.1"/>
    </source>
</evidence>
<name>A0ABQ7GTB9_DUNSA</name>